<keyword evidence="13" id="KW-1185">Reference proteome</keyword>
<dbReference type="InterPro" id="IPR036771">
    <property type="entry name" value="ATPsynth_dsu/esu_N"/>
</dbReference>
<keyword evidence="4 9" id="KW-0813">Transport</keyword>
<dbReference type="GO" id="GO:0045259">
    <property type="term" value="C:proton-transporting ATP synthase complex"/>
    <property type="evidence" value="ECO:0007669"/>
    <property type="project" value="UniProtKB-KW"/>
</dbReference>
<dbReference type="AlphaFoldDB" id="A0A2N7VBX4"/>
<dbReference type="Gene3D" id="2.60.15.10">
    <property type="entry name" value="F0F1 ATP synthase delta/epsilon subunit, N-terminal"/>
    <property type="match status" value="1"/>
</dbReference>
<keyword evidence="9" id="KW-0375">Hydrogen ion transport</keyword>
<organism evidence="12 13">
    <name type="scientific">Trinickia dabaoshanensis</name>
    <dbReference type="NCBI Taxonomy" id="564714"/>
    <lineage>
        <taxon>Bacteria</taxon>
        <taxon>Pseudomonadati</taxon>
        <taxon>Pseudomonadota</taxon>
        <taxon>Betaproteobacteria</taxon>
        <taxon>Burkholderiales</taxon>
        <taxon>Burkholderiaceae</taxon>
        <taxon>Trinickia</taxon>
    </lineage>
</organism>
<dbReference type="SUPFAM" id="SSF51344">
    <property type="entry name" value="Epsilon subunit of F1F0-ATP synthase N-terminal domain"/>
    <property type="match status" value="1"/>
</dbReference>
<keyword evidence="9" id="KW-1003">Cell membrane</keyword>
<evidence type="ECO:0000256" key="10">
    <source>
        <dbReference type="RuleBase" id="RU003656"/>
    </source>
</evidence>
<dbReference type="OrthoDB" id="9791445at2"/>
<evidence type="ECO:0000256" key="2">
    <source>
        <dbReference type="ARBA" id="ARBA00004184"/>
    </source>
</evidence>
<evidence type="ECO:0000256" key="5">
    <source>
        <dbReference type="ARBA" id="ARBA00023065"/>
    </source>
</evidence>
<gene>
    <name evidence="9 12" type="primary">atpC</name>
    <name evidence="12" type="ORF">C0Z18_30295</name>
</gene>
<dbReference type="PANTHER" id="PTHR13822:SF10">
    <property type="entry name" value="ATP SYNTHASE EPSILON CHAIN, CHLOROPLASTIC"/>
    <property type="match status" value="1"/>
</dbReference>
<dbReference type="NCBIfam" id="TIGR01216">
    <property type="entry name" value="ATP_synt_epsi"/>
    <property type="match status" value="1"/>
</dbReference>
<comment type="caution">
    <text evidence="12">The sequence shown here is derived from an EMBL/GenBank/DDBJ whole genome shotgun (WGS) entry which is preliminary data.</text>
</comment>
<evidence type="ECO:0000256" key="4">
    <source>
        <dbReference type="ARBA" id="ARBA00022448"/>
    </source>
</evidence>
<evidence type="ECO:0000313" key="13">
    <source>
        <dbReference type="Proteomes" id="UP000235616"/>
    </source>
</evidence>
<dbReference type="Pfam" id="PF02823">
    <property type="entry name" value="ATP-synt_DE_N"/>
    <property type="match status" value="1"/>
</dbReference>
<accession>A0A2N7VBX4</accession>
<proteinExistence type="inferred from homology"/>
<name>A0A2N7VBX4_9BURK</name>
<evidence type="ECO:0000256" key="6">
    <source>
        <dbReference type="ARBA" id="ARBA00023136"/>
    </source>
</evidence>
<comment type="function">
    <text evidence="1 9">Produces ATP from ADP in the presence of a proton gradient across the membrane.</text>
</comment>
<dbReference type="EMBL" id="PNYA01000041">
    <property type="protein sequence ID" value="PMS14671.1"/>
    <property type="molecule type" value="Genomic_DNA"/>
</dbReference>
<dbReference type="GO" id="GO:0005886">
    <property type="term" value="C:plasma membrane"/>
    <property type="evidence" value="ECO:0007669"/>
    <property type="project" value="UniProtKB-SubCell"/>
</dbReference>
<comment type="subcellular location">
    <subcellularLocation>
        <location evidence="9">Cell membrane</location>
        <topology evidence="9">Peripheral membrane protein</topology>
    </subcellularLocation>
    <subcellularLocation>
        <location evidence="2">Endomembrane system</location>
        <topology evidence="2">Peripheral membrane protein</topology>
    </subcellularLocation>
</comment>
<dbReference type="GO" id="GO:0046933">
    <property type="term" value="F:proton-transporting ATP synthase activity, rotational mechanism"/>
    <property type="evidence" value="ECO:0007669"/>
    <property type="project" value="UniProtKB-UniRule"/>
</dbReference>
<evidence type="ECO:0000256" key="8">
    <source>
        <dbReference type="ARBA" id="ARBA00023310"/>
    </source>
</evidence>
<comment type="subunit">
    <text evidence="9 10">F-type ATPases have 2 components, CF(1) - the catalytic core - and CF(0) - the membrane proton channel. CF(1) has five subunits: alpha(3), beta(3), gamma(1), delta(1), epsilon(1). CF(0) has three main subunits: a, b and c.</text>
</comment>
<dbReference type="InterPro" id="IPR001469">
    <property type="entry name" value="ATP_synth_F1_dsu/esu"/>
</dbReference>
<sequence length="153" mass="16601">MTNVTFVPARDAGLQVDIVSVETEIYSGTASFVVLPGEAGELGVYPGHVPLLTRIKPGVVSIWDGGSEPVHRVFVAGGVAEALRERVTVLADHALRTPELDAARASDARRQAAVLRARYPSQPAHTFDFAAAKTELADELRRFFLLAFRKPKH</sequence>
<keyword evidence="7 9" id="KW-0139">CF(1)</keyword>
<reference evidence="12 13" key="1">
    <citation type="submission" date="2018-01" db="EMBL/GenBank/DDBJ databases">
        <title>Whole genome analyses suggest that Burkholderia sensu lato contains two further novel genera in the rhizoxinica-symbiotica group Mycetohabitans gen. nov., and Trinickia gen. nov.: implications for the evolution of diazotrophy and nodulation in the Burkholderiaceae.</title>
        <authorList>
            <person name="Estrada-de los Santos P."/>
            <person name="Palmer M."/>
            <person name="Chavez-Ramirez B."/>
            <person name="Beukes C."/>
            <person name="Steenkamp E.T."/>
            <person name="Hirsch A.M."/>
            <person name="Manyaka P."/>
            <person name="Maluk M."/>
            <person name="Lafos M."/>
            <person name="Crook M."/>
            <person name="Gross E."/>
            <person name="Simon M.F."/>
            <person name="Bueno dos Reis Junior F."/>
            <person name="Poole P.S."/>
            <person name="Venter S.N."/>
            <person name="James E.K."/>
        </authorList>
    </citation>
    <scope>NUCLEOTIDE SEQUENCE [LARGE SCALE GENOMIC DNA]</scope>
    <source>
        <strain evidence="12 13">GIMN1.004</strain>
    </source>
</reference>
<dbReference type="GO" id="GO:0012505">
    <property type="term" value="C:endomembrane system"/>
    <property type="evidence" value="ECO:0007669"/>
    <property type="project" value="UniProtKB-SubCell"/>
</dbReference>
<keyword evidence="8 9" id="KW-0066">ATP synthesis</keyword>
<keyword evidence="5 9" id="KW-0406">Ion transport</keyword>
<dbReference type="InterPro" id="IPR020546">
    <property type="entry name" value="ATP_synth_F1_dsu/esu_N"/>
</dbReference>
<evidence type="ECO:0000259" key="11">
    <source>
        <dbReference type="Pfam" id="PF02823"/>
    </source>
</evidence>
<evidence type="ECO:0000313" key="12">
    <source>
        <dbReference type="EMBL" id="PMS14671.1"/>
    </source>
</evidence>
<feature type="domain" description="ATP synthase F1 complex delta/epsilon subunit N-terminal" evidence="11">
    <location>
        <begin position="14"/>
        <end position="94"/>
    </location>
</feature>
<dbReference type="CDD" id="cd12152">
    <property type="entry name" value="F1-ATPase_delta"/>
    <property type="match status" value="1"/>
</dbReference>
<comment type="similarity">
    <text evidence="3 9 10">Belongs to the ATPase epsilon chain family.</text>
</comment>
<evidence type="ECO:0000256" key="3">
    <source>
        <dbReference type="ARBA" id="ARBA00005712"/>
    </source>
</evidence>
<evidence type="ECO:0000256" key="9">
    <source>
        <dbReference type="HAMAP-Rule" id="MF_00530"/>
    </source>
</evidence>
<evidence type="ECO:0000256" key="1">
    <source>
        <dbReference type="ARBA" id="ARBA00003543"/>
    </source>
</evidence>
<dbReference type="HAMAP" id="MF_00530">
    <property type="entry name" value="ATP_synth_epsil_bac"/>
    <property type="match status" value="1"/>
</dbReference>
<dbReference type="RefSeq" id="WP_102649145.1">
    <property type="nucleotide sequence ID" value="NZ_PNYA01000041.1"/>
</dbReference>
<dbReference type="PANTHER" id="PTHR13822">
    <property type="entry name" value="ATP SYNTHASE DELTA/EPSILON CHAIN"/>
    <property type="match status" value="1"/>
</dbReference>
<keyword evidence="6 9" id="KW-0472">Membrane</keyword>
<evidence type="ECO:0000256" key="7">
    <source>
        <dbReference type="ARBA" id="ARBA00023196"/>
    </source>
</evidence>
<dbReference type="Proteomes" id="UP000235616">
    <property type="component" value="Unassembled WGS sequence"/>
</dbReference>
<dbReference type="GO" id="GO:0005524">
    <property type="term" value="F:ATP binding"/>
    <property type="evidence" value="ECO:0007669"/>
    <property type="project" value="UniProtKB-UniRule"/>
</dbReference>
<protein>
    <recommendedName>
        <fullName evidence="9">ATP synthase epsilon chain</fullName>
    </recommendedName>
    <alternativeName>
        <fullName evidence="9">ATP synthase F1 sector epsilon subunit</fullName>
    </alternativeName>
    <alternativeName>
        <fullName evidence="9">F-ATPase epsilon subunit</fullName>
    </alternativeName>
</protein>